<keyword evidence="1" id="KW-0812">Transmembrane</keyword>
<keyword evidence="1" id="KW-0472">Membrane</keyword>
<proteinExistence type="predicted"/>
<protein>
    <submittedName>
        <fullName evidence="2">Uncharacterized protein</fullName>
    </submittedName>
</protein>
<dbReference type="Proteomes" id="UP000050827">
    <property type="component" value="Unassembled WGS sequence"/>
</dbReference>
<evidence type="ECO:0000256" key="1">
    <source>
        <dbReference type="SAM" id="Phobius"/>
    </source>
</evidence>
<sequence length="59" mass="6654">MEKSFNLARIENGSGFFMQEKEKTYNGFWKQIGCTLSIIAILGILAVIIIGFYMLLSGF</sequence>
<organism evidence="2 3">
    <name type="scientific">Flagellimonas eckloniae</name>
    <dbReference type="NCBI Taxonomy" id="346185"/>
    <lineage>
        <taxon>Bacteria</taxon>
        <taxon>Pseudomonadati</taxon>
        <taxon>Bacteroidota</taxon>
        <taxon>Flavobacteriia</taxon>
        <taxon>Flavobacteriales</taxon>
        <taxon>Flavobacteriaceae</taxon>
        <taxon>Flagellimonas</taxon>
    </lineage>
</organism>
<keyword evidence="3" id="KW-1185">Reference proteome</keyword>
<dbReference type="STRING" id="346185.AAY42_04205"/>
<dbReference type="EMBL" id="LCTZ01000002">
    <property type="protein sequence ID" value="KQC29191.1"/>
    <property type="molecule type" value="Genomic_DNA"/>
</dbReference>
<evidence type="ECO:0000313" key="3">
    <source>
        <dbReference type="Proteomes" id="UP000050827"/>
    </source>
</evidence>
<gene>
    <name evidence="2" type="ORF">AAY42_04205</name>
</gene>
<name>A0A0Q1DK34_9FLAO</name>
<comment type="caution">
    <text evidence="2">The sequence shown here is derived from an EMBL/GenBank/DDBJ whole genome shotgun (WGS) entry which is preliminary data.</text>
</comment>
<evidence type="ECO:0000313" key="2">
    <source>
        <dbReference type="EMBL" id="KQC29191.1"/>
    </source>
</evidence>
<accession>A0A0Q1DK34</accession>
<keyword evidence="1" id="KW-1133">Transmembrane helix</keyword>
<feature type="transmembrane region" description="Helical" evidence="1">
    <location>
        <begin position="32"/>
        <end position="56"/>
    </location>
</feature>
<dbReference type="AlphaFoldDB" id="A0A0Q1DK34"/>
<reference evidence="2 3" key="1">
    <citation type="submission" date="2015-04" db="EMBL/GenBank/DDBJ databases">
        <title>Complete genome of flavobacterium.</title>
        <authorList>
            <person name="Kwon Y.M."/>
            <person name="Kim S.-J."/>
        </authorList>
    </citation>
    <scope>NUCLEOTIDE SEQUENCE [LARGE SCALE GENOMIC DNA]</scope>
    <source>
        <strain evidence="2 3">DK169</strain>
    </source>
</reference>